<proteinExistence type="predicted"/>
<dbReference type="AlphaFoldDB" id="A0A915ML91"/>
<evidence type="ECO:0000313" key="2">
    <source>
        <dbReference type="WBParaSite" id="scaffold4391_cov207.g8065"/>
    </source>
</evidence>
<dbReference type="WBParaSite" id="scaffold4391_cov207.g8065">
    <property type="protein sequence ID" value="scaffold4391_cov207.g8065"/>
    <property type="gene ID" value="scaffold4391_cov207.g8065"/>
</dbReference>
<protein>
    <submittedName>
        <fullName evidence="2">Uncharacterized protein</fullName>
    </submittedName>
</protein>
<dbReference type="Proteomes" id="UP000887561">
    <property type="component" value="Unplaced"/>
</dbReference>
<accession>A0A915ML91</accession>
<evidence type="ECO:0000313" key="1">
    <source>
        <dbReference type="Proteomes" id="UP000887561"/>
    </source>
</evidence>
<organism evidence="1 2">
    <name type="scientific">Meloidogyne javanica</name>
    <name type="common">Root-knot nematode worm</name>
    <dbReference type="NCBI Taxonomy" id="6303"/>
    <lineage>
        <taxon>Eukaryota</taxon>
        <taxon>Metazoa</taxon>
        <taxon>Ecdysozoa</taxon>
        <taxon>Nematoda</taxon>
        <taxon>Chromadorea</taxon>
        <taxon>Rhabditida</taxon>
        <taxon>Tylenchina</taxon>
        <taxon>Tylenchomorpha</taxon>
        <taxon>Tylenchoidea</taxon>
        <taxon>Meloidogynidae</taxon>
        <taxon>Meloidogyninae</taxon>
        <taxon>Meloidogyne</taxon>
        <taxon>Meloidogyne incognita group</taxon>
    </lineage>
</organism>
<reference evidence="2" key="1">
    <citation type="submission" date="2022-11" db="UniProtKB">
        <authorList>
            <consortium name="WormBaseParasite"/>
        </authorList>
    </citation>
    <scope>IDENTIFICATION</scope>
</reference>
<keyword evidence="1" id="KW-1185">Reference proteome</keyword>
<name>A0A915ML91_MELJA</name>
<sequence>MYQDEKANLEKENFALMEKVEQLARASRSVGALTQQDSVSIVQLKLFSFIKNFKGCIVRRVGSVAWVDHWQIAVNIKNI</sequence>